<dbReference type="Gene3D" id="2.40.50.660">
    <property type="match status" value="1"/>
</dbReference>
<keyword evidence="2" id="KW-1185">Reference proteome</keyword>
<organism evidence="1 2">
    <name type="scientific">Lysinibacillus mangiferihumi</name>
    <dbReference type="NCBI Taxonomy" id="1130819"/>
    <lineage>
        <taxon>Bacteria</taxon>
        <taxon>Bacillati</taxon>
        <taxon>Bacillota</taxon>
        <taxon>Bacilli</taxon>
        <taxon>Bacillales</taxon>
        <taxon>Bacillaceae</taxon>
        <taxon>Lysinibacillus</taxon>
    </lineage>
</organism>
<dbReference type="Pfam" id="PF10694">
    <property type="entry name" value="DUF2500"/>
    <property type="match status" value="1"/>
</dbReference>
<proteinExistence type="predicted"/>
<dbReference type="EMBL" id="SZPU01000018">
    <property type="protein sequence ID" value="TKI71449.1"/>
    <property type="molecule type" value="Genomic_DNA"/>
</dbReference>
<comment type="caution">
    <text evidence="1">The sequence shown here is derived from an EMBL/GenBank/DDBJ whole genome shotgun (WGS) entry which is preliminary data.</text>
</comment>
<dbReference type="InterPro" id="IPR019635">
    <property type="entry name" value="DUF2500"/>
</dbReference>
<evidence type="ECO:0000313" key="2">
    <source>
        <dbReference type="Proteomes" id="UP000308744"/>
    </source>
</evidence>
<gene>
    <name evidence="1" type="ORF">FC756_05820</name>
</gene>
<protein>
    <submittedName>
        <fullName evidence="1">DUF2500 domain-containing protein</fullName>
    </submittedName>
</protein>
<reference evidence="1 2" key="1">
    <citation type="submission" date="2019-04" db="EMBL/GenBank/DDBJ databases">
        <title>Lysinibacillus genome sequencing.</title>
        <authorList>
            <person name="Dunlap C."/>
        </authorList>
    </citation>
    <scope>NUCLEOTIDE SEQUENCE [LARGE SCALE GENOMIC DNA]</scope>
    <source>
        <strain evidence="1 2">CCTCC AB 2010389</strain>
    </source>
</reference>
<sequence length="129" mass="14709">MVFGTFAFVILNGIRQWAKNNNSPELTVTSKIVTKRTDTQGGSGNTSAHTSYYVTFEVQSGDRLELKLDGRNYGQLAEHDFGILPFQGTRFKAFERQKRESYDESSCSPFDMQHYFLKYLPKPPSVSPR</sequence>
<name>A0A4U2ZAT8_9BACI</name>
<dbReference type="RefSeq" id="WP_107896987.1">
    <property type="nucleotide sequence ID" value="NZ_PYWM01000028.1"/>
</dbReference>
<dbReference type="AlphaFoldDB" id="A0A4U2ZAT8"/>
<accession>A0A4U2ZAT8</accession>
<dbReference type="Proteomes" id="UP000308744">
    <property type="component" value="Unassembled WGS sequence"/>
</dbReference>
<evidence type="ECO:0000313" key="1">
    <source>
        <dbReference type="EMBL" id="TKI71449.1"/>
    </source>
</evidence>